<dbReference type="PANTHER" id="PTHR35149:SF2">
    <property type="entry name" value="DUF262 DOMAIN-CONTAINING PROTEIN"/>
    <property type="match status" value="1"/>
</dbReference>
<dbReference type="STRING" id="1073325.SAMN05444483_1228"/>
<feature type="domain" description="GmrSD restriction endonucleases N-terminal" evidence="1">
    <location>
        <begin position="24"/>
        <end position="228"/>
    </location>
</feature>
<evidence type="ECO:0000259" key="1">
    <source>
        <dbReference type="Pfam" id="PF03235"/>
    </source>
</evidence>
<evidence type="ECO:0000313" key="3">
    <source>
        <dbReference type="EMBL" id="SHG68341.1"/>
    </source>
</evidence>
<dbReference type="RefSeq" id="WP_072881745.1">
    <property type="nucleotide sequence ID" value="NZ_FQVT01000022.1"/>
</dbReference>
<gene>
    <name evidence="3" type="ORF">SAMN05444483_1228</name>
</gene>
<feature type="domain" description="GmrSD restriction endonucleases C-terminal" evidence="2">
    <location>
        <begin position="510"/>
        <end position="638"/>
    </location>
</feature>
<organism evidence="3 4">
    <name type="scientific">Salegentibacter echinorum</name>
    <dbReference type="NCBI Taxonomy" id="1073325"/>
    <lineage>
        <taxon>Bacteria</taxon>
        <taxon>Pseudomonadati</taxon>
        <taxon>Bacteroidota</taxon>
        <taxon>Flavobacteriia</taxon>
        <taxon>Flavobacteriales</taxon>
        <taxon>Flavobacteriaceae</taxon>
        <taxon>Salegentibacter</taxon>
    </lineage>
</organism>
<dbReference type="AlphaFoldDB" id="A0A1M5LTK7"/>
<dbReference type="EMBL" id="FQVT01000022">
    <property type="protein sequence ID" value="SHG68341.1"/>
    <property type="molecule type" value="Genomic_DNA"/>
</dbReference>
<dbReference type="Proteomes" id="UP000183945">
    <property type="component" value="Unassembled WGS sequence"/>
</dbReference>
<reference evidence="4" key="1">
    <citation type="submission" date="2016-11" db="EMBL/GenBank/DDBJ databases">
        <authorList>
            <person name="Varghese N."/>
            <person name="Submissions S."/>
        </authorList>
    </citation>
    <scope>NUCLEOTIDE SEQUENCE [LARGE SCALE GENOMIC DNA]</scope>
    <source>
        <strain evidence="4">DSM 24579</strain>
    </source>
</reference>
<dbReference type="Pfam" id="PF07510">
    <property type="entry name" value="GmrSD_C"/>
    <property type="match status" value="1"/>
</dbReference>
<dbReference type="PANTHER" id="PTHR35149">
    <property type="entry name" value="SLL5132 PROTEIN"/>
    <property type="match status" value="1"/>
</dbReference>
<dbReference type="InterPro" id="IPR004919">
    <property type="entry name" value="GmrSD_N"/>
</dbReference>
<dbReference type="InterPro" id="IPR011089">
    <property type="entry name" value="GmrSD_C"/>
</dbReference>
<evidence type="ECO:0000259" key="2">
    <source>
        <dbReference type="Pfam" id="PF07510"/>
    </source>
</evidence>
<accession>A0A1M5LTK7</accession>
<dbReference type="OrthoDB" id="9798761at2"/>
<dbReference type="Pfam" id="PF03235">
    <property type="entry name" value="GmrSD_N"/>
    <property type="match status" value="1"/>
</dbReference>
<protein>
    <recommendedName>
        <fullName evidence="5">DUF262 domain-containing protein</fullName>
    </recommendedName>
</protein>
<keyword evidence="4" id="KW-1185">Reference proteome</keyword>
<proteinExistence type="predicted"/>
<name>A0A1M5LTK7_SALEC</name>
<evidence type="ECO:0008006" key="5">
    <source>
        <dbReference type="Google" id="ProtNLM"/>
    </source>
</evidence>
<sequence length="656" mass="78314">MEKCNPLQFKSEIVCLQDLSTAIFSIPTYQRPYVWKIEQIDKLLKDCANAFSFNKDKGYFIGTILTDKKDNNYELIDGQQRFTTLWLIAFVYYKKGIESKITNFLRDGDNLRLDFEIRKEVSNYFELLLEHPDEALKKFDSEELEEKPYLINIIKAVTIINGILETLINPKTKQLIDFKDFGDYLYTQLKIVNNITPQNEKFDLNKLFATVNNSGIQLEQTDIVKANLLSKIKTDKILFSKIWESCENMSEYFERNVRKVFAATNWKNLKPQDFAVYNKDIFLFKQEEEIDELALGYSIQDIDEGKADEFAINSPLEEKNKQYEINCDSILNFGQLLLHTYRIYLYRNRKPDFNVPFHIDRLISIFKNLQEDTEENIKSFFELLWEVRYAFDSNIVKWITDLDTKEKHLELSVVTKNDQKENYTYFGRNVIEKSEQLMLQSVLYFTGDYLRQYWLTPYLYFLLVNKENDLNQLEKIDNQMSLTKKTDKEASFLLLNPNYNLSRDFILKDYLNGNLGTSFQHYWFLKLEYILWKNWEDQKDPKFQKYRITSKNSVEHIYPQNPEFAKRLEKRHMDNFGNLVLLSVNQNSEYSRKAVNVKREEFRNKTGYDTLKSYHIFNSYTAEWKETTIELHKEEMIDLFIAHYETSSFFNSPFQI</sequence>
<evidence type="ECO:0000313" key="4">
    <source>
        <dbReference type="Proteomes" id="UP000183945"/>
    </source>
</evidence>